<sequence>MSDFKTFTQDDDAKLFNSQSKIVPIIYEIGIIKATTGRCYMFSGEEIRRFQNDYKGLDVSLKIKTLFAQVDA</sequence>
<proteinExistence type="predicted"/>
<dbReference type="AlphaFoldDB" id="A0A3E2VCC4"/>
<comment type="caution">
    <text evidence="1">The sequence shown here is derived from an EMBL/GenBank/DDBJ whole genome shotgun (WGS) entry which is preliminary data.</text>
</comment>
<reference evidence="1 2" key="1">
    <citation type="submission" date="2018-08" db="EMBL/GenBank/DDBJ databases">
        <title>A genome reference for cultivated species of the human gut microbiota.</title>
        <authorList>
            <person name="Zou Y."/>
            <person name="Xue W."/>
            <person name="Luo G."/>
        </authorList>
    </citation>
    <scope>NUCLEOTIDE SEQUENCE [LARGE SCALE GENOMIC DNA]</scope>
    <source>
        <strain evidence="1 2">OF01-2LB</strain>
    </source>
</reference>
<name>A0A3E2VCC4_CLOIN</name>
<gene>
    <name evidence="1" type="ORF">DXA38_22195</name>
</gene>
<dbReference type="OrthoDB" id="1653362at2"/>
<protein>
    <submittedName>
        <fullName evidence="1">DNA-binding protein</fullName>
    </submittedName>
</protein>
<evidence type="ECO:0000313" key="2">
    <source>
        <dbReference type="Proteomes" id="UP000260025"/>
    </source>
</evidence>
<dbReference type="Proteomes" id="UP000260025">
    <property type="component" value="Unassembled WGS sequence"/>
</dbReference>
<accession>A0A3E2VCC4</accession>
<organism evidence="1 2">
    <name type="scientific">Clostridium innocuum</name>
    <dbReference type="NCBI Taxonomy" id="1522"/>
    <lineage>
        <taxon>Bacteria</taxon>
        <taxon>Bacillati</taxon>
        <taxon>Bacillota</taxon>
        <taxon>Clostridia</taxon>
        <taxon>Eubacteriales</taxon>
        <taxon>Clostridiaceae</taxon>
        <taxon>Clostridium</taxon>
    </lineage>
</organism>
<evidence type="ECO:0000313" key="1">
    <source>
        <dbReference type="EMBL" id="RGC08234.1"/>
    </source>
</evidence>
<keyword evidence="1" id="KW-0238">DNA-binding</keyword>
<dbReference type="EMBL" id="QVEV01000082">
    <property type="protein sequence ID" value="RGC08234.1"/>
    <property type="molecule type" value="Genomic_DNA"/>
</dbReference>
<dbReference type="RefSeq" id="WP_117445031.1">
    <property type="nucleotide sequence ID" value="NZ_JAJFEN010000096.1"/>
</dbReference>
<dbReference type="GO" id="GO:0003677">
    <property type="term" value="F:DNA binding"/>
    <property type="evidence" value="ECO:0007669"/>
    <property type="project" value="UniProtKB-KW"/>
</dbReference>